<dbReference type="OrthoDB" id="4548523at2"/>
<dbReference type="Gene3D" id="1.20.120.450">
    <property type="entry name" value="dinb family like domain"/>
    <property type="match status" value="1"/>
</dbReference>
<sequence>MLDIDPRTSPPPAADERTMLTAWLDWHRTTVRWKCAGLDPTLAAHAPWPTSPLMTIAGLLSHLRWMEHHWFEVVMLGLPNRSPCSAEDPDAEWRLGATLPVAALLDDYDAQCARSREITARLELGNAARRRGAPGRPPVTLRWVLTHVLEETARHNGHLDLLRESGDGATGV</sequence>
<dbReference type="InterPro" id="IPR007061">
    <property type="entry name" value="MST-like"/>
</dbReference>
<proteinExistence type="predicted"/>
<accession>A0A1T4KTP8</accession>
<organism evidence="1 2">
    <name type="scientific">Marinactinospora thermotolerans DSM 45154</name>
    <dbReference type="NCBI Taxonomy" id="1122192"/>
    <lineage>
        <taxon>Bacteria</taxon>
        <taxon>Bacillati</taxon>
        <taxon>Actinomycetota</taxon>
        <taxon>Actinomycetes</taxon>
        <taxon>Streptosporangiales</taxon>
        <taxon>Nocardiopsidaceae</taxon>
        <taxon>Marinactinospora</taxon>
    </lineage>
</organism>
<dbReference type="SUPFAM" id="SSF109854">
    <property type="entry name" value="DinB/YfiT-like putative metalloenzymes"/>
    <property type="match status" value="1"/>
</dbReference>
<keyword evidence="2" id="KW-1185">Reference proteome</keyword>
<reference evidence="1 2" key="1">
    <citation type="submission" date="2017-02" db="EMBL/GenBank/DDBJ databases">
        <authorList>
            <person name="Peterson S.W."/>
        </authorList>
    </citation>
    <scope>NUCLEOTIDE SEQUENCE [LARGE SCALE GENOMIC DNA]</scope>
    <source>
        <strain evidence="1 2">DSM 45154</strain>
    </source>
</reference>
<name>A0A1T4KTP8_9ACTN</name>
<dbReference type="Proteomes" id="UP000190637">
    <property type="component" value="Unassembled WGS sequence"/>
</dbReference>
<evidence type="ECO:0008006" key="3">
    <source>
        <dbReference type="Google" id="ProtNLM"/>
    </source>
</evidence>
<protein>
    <recommendedName>
        <fullName evidence="3">DinB superfamily protein</fullName>
    </recommendedName>
</protein>
<evidence type="ECO:0000313" key="2">
    <source>
        <dbReference type="Proteomes" id="UP000190637"/>
    </source>
</evidence>
<dbReference type="Pfam" id="PF04978">
    <property type="entry name" value="MST"/>
    <property type="match status" value="1"/>
</dbReference>
<dbReference type="InterPro" id="IPR034660">
    <property type="entry name" value="DinB/YfiT-like"/>
</dbReference>
<gene>
    <name evidence="1" type="ORF">SAMN02745673_00534</name>
</gene>
<dbReference type="STRING" id="1122192.SAMN02745673_00534"/>
<evidence type="ECO:0000313" key="1">
    <source>
        <dbReference type="EMBL" id="SJZ45791.1"/>
    </source>
</evidence>
<dbReference type="AlphaFoldDB" id="A0A1T4KTP8"/>
<dbReference type="RefSeq" id="WP_078759917.1">
    <property type="nucleotide sequence ID" value="NZ_FUWS01000001.1"/>
</dbReference>
<dbReference type="EMBL" id="FUWS01000001">
    <property type="protein sequence ID" value="SJZ45791.1"/>
    <property type="molecule type" value="Genomic_DNA"/>
</dbReference>